<dbReference type="InterPro" id="IPR027417">
    <property type="entry name" value="P-loop_NTPase"/>
</dbReference>
<dbReference type="GO" id="GO:0016020">
    <property type="term" value="C:membrane"/>
    <property type="evidence" value="ECO:0007669"/>
    <property type="project" value="InterPro"/>
</dbReference>
<dbReference type="PROSITE" id="PS00211">
    <property type="entry name" value="ABC_TRANSPORTER_1"/>
    <property type="match status" value="1"/>
</dbReference>
<dbReference type="CDD" id="cd03220">
    <property type="entry name" value="ABC_KpsT_Wzt"/>
    <property type="match status" value="1"/>
</dbReference>
<dbReference type="SUPFAM" id="SSF52540">
    <property type="entry name" value="P-loop containing nucleoside triphosphate hydrolases"/>
    <property type="match status" value="1"/>
</dbReference>
<dbReference type="InterPro" id="IPR015860">
    <property type="entry name" value="ABC_transpr_TagH-like"/>
</dbReference>
<dbReference type="STRING" id="1641165.XM38_23625"/>
<evidence type="ECO:0000256" key="3">
    <source>
        <dbReference type="ARBA" id="ARBA00022741"/>
    </source>
</evidence>
<comment type="similarity">
    <text evidence="1">Belongs to the ABC transporter superfamily.</text>
</comment>
<evidence type="ECO:0000313" key="6">
    <source>
        <dbReference type="EMBL" id="ASC71564.1"/>
    </source>
</evidence>
<keyword evidence="4" id="KW-0067">ATP-binding</keyword>
<reference evidence="6 7" key="1">
    <citation type="journal article" date="2016" name="Biochim. Biophys. Acta">
        <title>Characterization of red-shifted phycobilisomes isolated from the chlorophyll f-containing cyanobacterium Halomicronema hongdechloris.</title>
        <authorList>
            <person name="Li Y."/>
            <person name="Lin Y."/>
            <person name="Garvey C.J."/>
            <person name="Birch D."/>
            <person name="Corkery R.W."/>
            <person name="Loughlin P.C."/>
            <person name="Scheer H."/>
            <person name="Willows R.D."/>
            <person name="Chen M."/>
        </authorList>
    </citation>
    <scope>NUCLEOTIDE SEQUENCE [LARGE SCALE GENOMIC DNA]</scope>
    <source>
        <strain evidence="6 7">C2206</strain>
    </source>
</reference>
<dbReference type="PROSITE" id="PS50893">
    <property type="entry name" value="ABC_TRANSPORTER_2"/>
    <property type="match status" value="1"/>
</dbReference>
<protein>
    <submittedName>
        <fullName evidence="6">ABC transporter protein</fullName>
    </submittedName>
</protein>
<dbReference type="PANTHER" id="PTHR46743:SF2">
    <property type="entry name" value="TEICHOIC ACIDS EXPORT ATP-BINDING PROTEIN TAGH"/>
    <property type="match status" value="1"/>
</dbReference>
<sequence>MMSDLSLYSANNLKETDLNGHVTASDDVVLSVNNVSKKFCRDLKLSLMYGMQDIVGEMVGLRKQSEQLRKKEFWALKDISFQLRRGEALGLVGKNGSGKSTLLRIIAGLIKPDTGNVEIKGRVAPLIALGAGFNAVLTGRENIYANMSILGLSKEEIDERFDEVVEFAEIGEAIDAPVQTYSSGMQARLGFSCAIHTKPDILLIDEVLAVGDIRFRSKCHKKLRELRHNGTSFILVSHITQLILNTCELSIFLKYGKLIKQGNSQDVMQIYEQDLFEINSQETTKKIFKFDSMKKQLIENSGIKINEIAFKDENGNEISEILTGNFLKIETLITSDKTFEDVNLFIKIQEIGGEGEPTLLLNSFNDGNSFQIEPGSHCITIELPYLGLKPGIYNFTLLIKESGLYIVDLVESIQIIVKANIIMTDCLFYQPRKWKSTRVD</sequence>
<keyword evidence="2" id="KW-0813">Transport</keyword>
<dbReference type="GO" id="GO:0140359">
    <property type="term" value="F:ABC-type transporter activity"/>
    <property type="evidence" value="ECO:0007669"/>
    <property type="project" value="InterPro"/>
</dbReference>
<proteinExistence type="inferred from homology"/>
<dbReference type="EMBL" id="CP021983">
    <property type="protein sequence ID" value="ASC71564.1"/>
    <property type="molecule type" value="Genomic_DNA"/>
</dbReference>
<evidence type="ECO:0000256" key="1">
    <source>
        <dbReference type="ARBA" id="ARBA00005417"/>
    </source>
</evidence>
<dbReference type="InterPro" id="IPR050683">
    <property type="entry name" value="Bact_Polysacc_Export_ATP-bd"/>
</dbReference>
<dbReference type="Pfam" id="PF00005">
    <property type="entry name" value="ABC_tran"/>
    <property type="match status" value="1"/>
</dbReference>
<dbReference type="RefSeq" id="WP_225889301.1">
    <property type="nucleotide sequence ID" value="NZ_CP021983.2"/>
</dbReference>
<evidence type="ECO:0000259" key="5">
    <source>
        <dbReference type="PROSITE" id="PS50893"/>
    </source>
</evidence>
<dbReference type="InterPro" id="IPR003439">
    <property type="entry name" value="ABC_transporter-like_ATP-bd"/>
</dbReference>
<evidence type="ECO:0000313" key="7">
    <source>
        <dbReference type="Proteomes" id="UP000191901"/>
    </source>
</evidence>
<name>A0A1Z3HMM9_9CYAN</name>
<dbReference type="Proteomes" id="UP000191901">
    <property type="component" value="Chromosome"/>
</dbReference>
<dbReference type="AlphaFoldDB" id="A0A1Z3HMM9"/>
<dbReference type="KEGG" id="hhg:XM38_025160"/>
<evidence type="ECO:0000256" key="4">
    <source>
        <dbReference type="ARBA" id="ARBA00022840"/>
    </source>
</evidence>
<gene>
    <name evidence="6" type="ORF">XM38_025160</name>
</gene>
<dbReference type="PANTHER" id="PTHR46743">
    <property type="entry name" value="TEICHOIC ACIDS EXPORT ATP-BINDING PROTEIN TAGH"/>
    <property type="match status" value="1"/>
</dbReference>
<evidence type="ECO:0000256" key="2">
    <source>
        <dbReference type="ARBA" id="ARBA00022448"/>
    </source>
</evidence>
<dbReference type="SMART" id="SM00382">
    <property type="entry name" value="AAA"/>
    <property type="match status" value="1"/>
</dbReference>
<accession>A0A1Z3HMM9</accession>
<keyword evidence="3" id="KW-0547">Nucleotide-binding</keyword>
<dbReference type="GO" id="GO:0016887">
    <property type="term" value="F:ATP hydrolysis activity"/>
    <property type="evidence" value="ECO:0007669"/>
    <property type="project" value="InterPro"/>
</dbReference>
<dbReference type="InterPro" id="IPR017871">
    <property type="entry name" value="ABC_transporter-like_CS"/>
</dbReference>
<dbReference type="GO" id="GO:0005524">
    <property type="term" value="F:ATP binding"/>
    <property type="evidence" value="ECO:0007669"/>
    <property type="project" value="UniProtKB-KW"/>
</dbReference>
<keyword evidence="7" id="KW-1185">Reference proteome</keyword>
<dbReference type="InterPro" id="IPR003593">
    <property type="entry name" value="AAA+_ATPase"/>
</dbReference>
<organism evidence="6 7">
    <name type="scientific">Halomicronema hongdechloris C2206</name>
    <dbReference type="NCBI Taxonomy" id="1641165"/>
    <lineage>
        <taxon>Bacteria</taxon>
        <taxon>Bacillati</taxon>
        <taxon>Cyanobacteriota</taxon>
        <taxon>Cyanophyceae</taxon>
        <taxon>Nodosilineales</taxon>
        <taxon>Nodosilineaceae</taxon>
        <taxon>Halomicronema</taxon>
    </lineage>
</organism>
<dbReference type="Gene3D" id="3.40.50.300">
    <property type="entry name" value="P-loop containing nucleotide triphosphate hydrolases"/>
    <property type="match status" value="1"/>
</dbReference>
<feature type="domain" description="ABC transporter" evidence="5">
    <location>
        <begin position="61"/>
        <end position="280"/>
    </location>
</feature>